<evidence type="ECO:0000256" key="2">
    <source>
        <dbReference type="ARBA" id="ARBA00022679"/>
    </source>
</evidence>
<dbReference type="Gene3D" id="3.40.50.150">
    <property type="entry name" value="Vaccinia Virus protein VP39"/>
    <property type="match status" value="1"/>
</dbReference>
<dbReference type="SUPFAM" id="SSF53335">
    <property type="entry name" value="S-adenosyl-L-methionine-dependent methyltransferases"/>
    <property type="match status" value="1"/>
</dbReference>
<dbReference type="GO" id="GO:0032259">
    <property type="term" value="P:methylation"/>
    <property type="evidence" value="ECO:0007669"/>
    <property type="project" value="UniProtKB-KW"/>
</dbReference>
<dbReference type="InterPro" id="IPR029063">
    <property type="entry name" value="SAM-dependent_MTases_sf"/>
</dbReference>
<comment type="similarity">
    <text evidence="3">Belongs to the N(4)/N(6)-methyltransferase family.</text>
</comment>
<comment type="caution">
    <text evidence="5">The sequence shown here is derived from an EMBL/GenBank/DDBJ whole genome shotgun (WGS) entry which is preliminary data.</text>
</comment>
<dbReference type="EMBL" id="JBEZUR010000002">
    <property type="protein sequence ID" value="MEU3553147.1"/>
    <property type="molecule type" value="Genomic_DNA"/>
</dbReference>
<feature type="domain" description="DNA methylase N-4/N-6" evidence="4">
    <location>
        <begin position="217"/>
        <end position="328"/>
    </location>
</feature>
<keyword evidence="1 5" id="KW-0489">Methyltransferase</keyword>
<dbReference type="InterPro" id="IPR001091">
    <property type="entry name" value="RM_Methyltransferase"/>
</dbReference>
<sequence>MTNWSIYHGNALDAYHTWEAPQTIISDGAYGVGGFPGDPRTPDDLGEWYREHIEAWSRHATLATTLWFWNTEVGWANVHPVLIANGWQYEFCNTWNKGIGQVAGNVNSRTIRRFPVVTEVCVFYTRVPRLPVSAGSKHLVHMKQWLLSEWKRTGMPARRANEACGVKNAATRKYFDQGWLWYWPPVDIMMKLVEYANEYGDPDGAPYFSFDGEKPVTAEQWEATRSVWNHQHGVTNVWDHPSLRGEERFRGSMVRSAPRTYKPTTMSASHLNQKPLALMERAVKASTLETDVVWEPFGGLCSGSVAAVNLGRRSFAAEVDLGFYKLATERLTAQQRSLF</sequence>
<dbReference type="Proteomes" id="UP001550850">
    <property type="component" value="Unassembled WGS sequence"/>
</dbReference>
<dbReference type="Pfam" id="PF01555">
    <property type="entry name" value="N6_N4_Mtase"/>
    <property type="match status" value="1"/>
</dbReference>
<keyword evidence="6" id="KW-1185">Reference proteome</keyword>
<protein>
    <recommendedName>
        <fullName evidence="3">Methyltransferase</fullName>
        <ecNumber evidence="3">2.1.1.-</ecNumber>
    </recommendedName>
</protein>
<dbReference type="InterPro" id="IPR002941">
    <property type="entry name" value="DNA_methylase_N4/N6"/>
</dbReference>
<reference evidence="5 6" key="1">
    <citation type="submission" date="2024-06" db="EMBL/GenBank/DDBJ databases">
        <title>The Natural Products Discovery Center: Release of the First 8490 Sequenced Strains for Exploring Actinobacteria Biosynthetic Diversity.</title>
        <authorList>
            <person name="Kalkreuter E."/>
            <person name="Kautsar S.A."/>
            <person name="Yang D."/>
            <person name="Bader C.D."/>
            <person name="Teijaro C.N."/>
            <person name="Fluegel L."/>
            <person name="Davis C.M."/>
            <person name="Simpson J.R."/>
            <person name="Lauterbach L."/>
            <person name="Steele A.D."/>
            <person name="Gui C."/>
            <person name="Meng S."/>
            <person name="Li G."/>
            <person name="Viehrig K."/>
            <person name="Ye F."/>
            <person name="Su P."/>
            <person name="Kiefer A.F."/>
            <person name="Nichols A."/>
            <person name="Cepeda A.J."/>
            <person name="Yan W."/>
            <person name="Fan B."/>
            <person name="Jiang Y."/>
            <person name="Adhikari A."/>
            <person name="Zheng C.-J."/>
            <person name="Schuster L."/>
            <person name="Cowan T.M."/>
            <person name="Smanski M.J."/>
            <person name="Chevrette M.G."/>
            <person name="De Carvalho L.P.S."/>
            <person name="Shen B."/>
        </authorList>
    </citation>
    <scope>NUCLEOTIDE SEQUENCE [LARGE SCALE GENOMIC DNA]</scope>
    <source>
        <strain evidence="5 6">NPDC038104</strain>
    </source>
</reference>
<dbReference type="EC" id="2.1.1.-" evidence="3"/>
<proteinExistence type="inferred from homology"/>
<dbReference type="RefSeq" id="WP_108953830.1">
    <property type="nucleotide sequence ID" value="NZ_BEVZ01000003.1"/>
</dbReference>
<evidence type="ECO:0000313" key="5">
    <source>
        <dbReference type="EMBL" id="MEU3553147.1"/>
    </source>
</evidence>
<dbReference type="PRINTS" id="PR00508">
    <property type="entry name" value="S21N4MTFRASE"/>
</dbReference>
<gene>
    <name evidence="5" type="ORF">AB0E65_02740</name>
</gene>
<evidence type="ECO:0000313" key="6">
    <source>
        <dbReference type="Proteomes" id="UP001550850"/>
    </source>
</evidence>
<accession>A0ABV2YBP1</accession>
<evidence type="ECO:0000259" key="4">
    <source>
        <dbReference type="Pfam" id="PF01555"/>
    </source>
</evidence>
<organism evidence="5 6">
    <name type="scientific">Streptomyces fragilis</name>
    <dbReference type="NCBI Taxonomy" id="67301"/>
    <lineage>
        <taxon>Bacteria</taxon>
        <taxon>Bacillati</taxon>
        <taxon>Actinomycetota</taxon>
        <taxon>Actinomycetes</taxon>
        <taxon>Kitasatosporales</taxon>
        <taxon>Streptomycetaceae</taxon>
        <taxon>Streptomyces</taxon>
    </lineage>
</organism>
<keyword evidence="2" id="KW-0808">Transferase</keyword>
<name>A0ABV2YBP1_9ACTN</name>
<evidence type="ECO:0000256" key="1">
    <source>
        <dbReference type="ARBA" id="ARBA00022603"/>
    </source>
</evidence>
<dbReference type="GO" id="GO:0008168">
    <property type="term" value="F:methyltransferase activity"/>
    <property type="evidence" value="ECO:0007669"/>
    <property type="project" value="UniProtKB-KW"/>
</dbReference>
<evidence type="ECO:0000256" key="3">
    <source>
        <dbReference type="RuleBase" id="RU362026"/>
    </source>
</evidence>